<organism evidence="1 2">
    <name type="scientific">Diphasiastrum complanatum</name>
    <name type="common">Issler's clubmoss</name>
    <name type="synonym">Lycopodium complanatum</name>
    <dbReference type="NCBI Taxonomy" id="34168"/>
    <lineage>
        <taxon>Eukaryota</taxon>
        <taxon>Viridiplantae</taxon>
        <taxon>Streptophyta</taxon>
        <taxon>Embryophyta</taxon>
        <taxon>Tracheophyta</taxon>
        <taxon>Lycopodiopsida</taxon>
        <taxon>Lycopodiales</taxon>
        <taxon>Lycopodiaceae</taxon>
        <taxon>Lycopodioideae</taxon>
        <taxon>Diphasiastrum</taxon>
    </lineage>
</organism>
<sequence length="483" mass="51950">MGNSVGCSASGERLVSAARDGDLQEAEALLEYNPRLANYSTFGVRNSPLHIAAIKGHTEIVNLLTDYGVDVNCRNYCGQTALMQSCRYGHWEVVQTLVLNNASVRVIFPTVASAARTNLPTCTALFVILIIKKLEKLLLVADHVPSVPYFWNLTTWPVQEESSSSHPLDRCSFSKLINKAADGGVTALHMAALNCHTECVQLLLDLGADASAITFRYDTTVDMIAGAGSSPLHYAACGGSILCCQILVSRGASRDLQNCNGWTPLEVAQVWGRHWLEAILAPDTTFPPYPPSRYLALPLMSIFKIARECGWRSSESQALETEPCIVCLERNCAVAAEGCRHEFCTRCALYLCSTNTGLSASDPPGSIPCPLCRSGILSFVKLASTVPNRDLLKPTATLGLCTVCSVDESASCVPSLVQNRVELKRARVSPVTSTSFRTLSCANFSGINAPCLKDDSDNEDVIVSGVPGNSEGPGINFHEVTVV</sequence>
<proteinExistence type="predicted"/>
<protein>
    <submittedName>
        <fullName evidence="1">Uncharacterized protein</fullName>
    </submittedName>
</protein>
<gene>
    <name evidence="1" type="ORF">O6H91_14G061100</name>
</gene>
<evidence type="ECO:0000313" key="1">
    <source>
        <dbReference type="EMBL" id="KAJ7531840.1"/>
    </source>
</evidence>
<keyword evidence="2" id="KW-1185">Reference proteome</keyword>
<accession>A0ACC2BQ32</accession>
<evidence type="ECO:0000313" key="2">
    <source>
        <dbReference type="Proteomes" id="UP001162992"/>
    </source>
</evidence>
<comment type="caution">
    <text evidence="1">The sequence shown here is derived from an EMBL/GenBank/DDBJ whole genome shotgun (WGS) entry which is preliminary data.</text>
</comment>
<reference evidence="2" key="1">
    <citation type="journal article" date="2024" name="Proc. Natl. Acad. Sci. U.S.A.">
        <title>Extraordinary preservation of gene collinearity over three hundred million years revealed in homosporous lycophytes.</title>
        <authorList>
            <person name="Li C."/>
            <person name="Wickell D."/>
            <person name="Kuo L.Y."/>
            <person name="Chen X."/>
            <person name="Nie B."/>
            <person name="Liao X."/>
            <person name="Peng D."/>
            <person name="Ji J."/>
            <person name="Jenkins J."/>
            <person name="Williams M."/>
            <person name="Shu S."/>
            <person name="Plott C."/>
            <person name="Barry K."/>
            <person name="Rajasekar S."/>
            <person name="Grimwood J."/>
            <person name="Han X."/>
            <person name="Sun S."/>
            <person name="Hou Z."/>
            <person name="He W."/>
            <person name="Dai G."/>
            <person name="Sun C."/>
            <person name="Schmutz J."/>
            <person name="Leebens-Mack J.H."/>
            <person name="Li F.W."/>
            <person name="Wang L."/>
        </authorList>
    </citation>
    <scope>NUCLEOTIDE SEQUENCE [LARGE SCALE GENOMIC DNA]</scope>
    <source>
        <strain evidence="2">cv. PW_Plant_1</strain>
    </source>
</reference>
<dbReference type="EMBL" id="CM055105">
    <property type="protein sequence ID" value="KAJ7531840.1"/>
    <property type="molecule type" value="Genomic_DNA"/>
</dbReference>
<name>A0ACC2BQ32_DIPCM</name>
<dbReference type="Proteomes" id="UP001162992">
    <property type="component" value="Chromosome 14"/>
</dbReference>